<evidence type="ECO:0000313" key="7">
    <source>
        <dbReference type="EMBL" id="MBB4001298.1"/>
    </source>
</evidence>
<evidence type="ECO:0000256" key="4">
    <source>
        <dbReference type="PROSITE-ProRule" id="PRU00433"/>
    </source>
</evidence>
<evidence type="ECO:0000256" key="1">
    <source>
        <dbReference type="ARBA" id="ARBA00022617"/>
    </source>
</evidence>
<dbReference type="InterPro" id="IPR009056">
    <property type="entry name" value="Cyt_c-like_dom"/>
</dbReference>
<feature type="region of interest" description="Disordered" evidence="5">
    <location>
        <begin position="242"/>
        <end position="269"/>
    </location>
</feature>
<dbReference type="GO" id="GO:0050338">
    <property type="term" value="F:thiosulfate dehydrogenase activity"/>
    <property type="evidence" value="ECO:0007669"/>
    <property type="project" value="UniProtKB-EC"/>
</dbReference>
<dbReference type="EMBL" id="JACIEM010000001">
    <property type="protein sequence ID" value="MBB4001298.1"/>
    <property type="molecule type" value="Genomic_DNA"/>
</dbReference>
<keyword evidence="1 4" id="KW-0349">Heme</keyword>
<protein>
    <submittedName>
        <fullName evidence="7">Thiosulfate dehydrogenase</fullName>
        <ecNumber evidence="7">1.8.2.2</ecNumber>
    </submittedName>
</protein>
<dbReference type="EC" id="1.8.2.2" evidence="7"/>
<dbReference type="Pfam" id="PF13442">
    <property type="entry name" value="Cytochrome_CBB3"/>
    <property type="match status" value="1"/>
</dbReference>
<dbReference type="PANTHER" id="PTHR35008:SF9">
    <property type="entry name" value="CYTOCHROME C DOMAIN-CONTAINING PROTEIN"/>
    <property type="match status" value="1"/>
</dbReference>
<dbReference type="AlphaFoldDB" id="A0A7W6H9Z8"/>
<evidence type="ECO:0000313" key="8">
    <source>
        <dbReference type="Proteomes" id="UP000588647"/>
    </source>
</evidence>
<evidence type="ECO:0000256" key="2">
    <source>
        <dbReference type="ARBA" id="ARBA00022723"/>
    </source>
</evidence>
<comment type="caution">
    <text evidence="7">The sequence shown here is derived from an EMBL/GenBank/DDBJ whole genome shotgun (WGS) entry which is preliminary data.</text>
</comment>
<sequence>MRTRVGAAVLFVALAAVVAVLAGRSWLHPDNGSMADGDALVSHGRDIFRQTKRYAAAYVGNDLSCSNCHIDAGRHAGAAPISAAYPHFPAYSARDKRDITFGERLQECFEFSLNGVAPPADGDVVTALTAYARRLSENAVREAVVLTRGFPELDAAPLPPSPARGAVVYANRCSICHGADGGGQGAEGTVVFPPLWGEKSYNAGAGMARTGTAAAFVAANMPLGQGGTLPPQDAWDVGAFINSQTRPPAPQERTQRMLAQEPTSSSHGR</sequence>
<dbReference type="Proteomes" id="UP000588647">
    <property type="component" value="Unassembled WGS sequence"/>
</dbReference>
<dbReference type="RefSeq" id="WP_183205756.1">
    <property type="nucleotide sequence ID" value="NZ_JAAAMM010000001.1"/>
</dbReference>
<dbReference type="Gene3D" id="1.10.760.10">
    <property type="entry name" value="Cytochrome c-like domain"/>
    <property type="match status" value="2"/>
</dbReference>
<reference evidence="7 8" key="1">
    <citation type="submission" date="2020-08" db="EMBL/GenBank/DDBJ databases">
        <title>Genomic Encyclopedia of Type Strains, Phase IV (KMG-IV): sequencing the most valuable type-strain genomes for metagenomic binning, comparative biology and taxonomic classification.</title>
        <authorList>
            <person name="Goeker M."/>
        </authorList>
    </citation>
    <scope>NUCLEOTIDE SEQUENCE [LARGE SCALE GENOMIC DNA]</scope>
    <source>
        <strain evidence="7 8">DSM 103570</strain>
    </source>
</reference>
<dbReference type="PROSITE" id="PS51007">
    <property type="entry name" value="CYTC"/>
    <property type="match status" value="2"/>
</dbReference>
<keyword evidence="3 4" id="KW-0408">Iron</keyword>
<dbReference type="GO" id="GO:0046872">
    <property type="term" value="F:metal ion binding"/>
    <property type="evidence" value="ECO:0007669"/>
    <property type="project" value="UniProtKB-KW"/>
</dbReference>
<dbReference type="PANTHER" id="PTHR35008">
    <property type="entry name" value="BLL4482 PROTEIN-RELATED"/>
    <property type="match status" value="1"/>
</dbReference>
<name>A0A7W6H9Z8_9HYPH</name>
<dbReference type="InterPro" id="IPR036909">
    <property type="entry name" value="Cyt_c-like_dom_sf"/>
</dbReference>
<dbReference type="InterPro" id="IPR051459">
    <property type="entry name" value="Cytochrome_c-type_DH"/>
</dbReference>
<evidence type="ECO:0000256" key="5">
    <source>
        <dbReference type="SAM" id="MobiDB-lite"/>
    </source>
</evidence>
<dbReference type="GO" id="GO:0009055">
    <property type="term" value="F:electron transfer activity"/>
    <property type="evidence" value="ECO:0007669"/>
    <property type="project" value="InterPro"/>
</dbReference>
<feature type="domain" description="Cytochrome c" evidence="6">
    <location>
        <begin position="160"/>
        <end position="245"/>
    </location>
</feature>
<keyword evidence="2 4" id="KW-0479">Metal-binding</keyword>
<dbReference type="SUPFAM" id="SSF46626">
    <property type="entry name" value="Cytochrome c"/>
    <property type="match status" value="2"/>
</dbReference>
<proteinExistence type="predicted"/>
<organism evidence="7 8">
    <name type="scientific">Aurantimonas endophytica</name>
    <dbReference type="NCBI Taxonomy" id="1522175"/>
    <lineage>
        <taxon>Bacteria</taxon>
        <taxon>Pseudomonadati</taxon>
        <taxon>Pseudomonadota</taxon>
        <taxon>Alphaproteobacteria</taxon>
        <taxon>Hyphomicrobiales</taxon>
        <taxon>Aurantimonadaceae</taxon>
        <taxon>Aurantimonas</taxon>
    </lineage>
</organism>
<keyword evidence="7" id="KW-0560">Oxidoreductase</keyword>
<evidence type="ECO:0000256" key="3">
    <source>
        <dbReference type="ARBA" id="ARBA00023004"/>
    </source>
</evidence>
<gene>
    <name evidence="7" type="ORF">GGR03_000345</name>
</gene>
<feature type="domain" description="Cytochrome c" evidence="6">
    <location>
        <begin position="39"/>
        <end position="151"/>
    </location>
</feature>
<evidence type="ECO:0000259" key="6">
    <source>
        <dbReference type="PROSITE" id="PS51007"/>
    </source>
</evidence>
<dbReference type="GO" id="GO:0020037">
    <property type="term" value="F:heme binding"/>
    <property type="evidence" value="ECO:0007669"/>
    <property type="project" value="InterPro"/>
</dbReference>
<keyword evidence="8" id="KW-1185">Reference proteome</keyword>
<accession>A0A7W6H9Z8</accession>